<evidence type="ECO:0000256" key="1">
    <source>
        <dbReference type="ARBA" id="ARBA00004477"/>
    </source>
</evidence>
<organism evidence="10 11">
    <name type="scientific">Elaeis guineensis var. tenera</name>
    <name type="common">Oil palm</name>
    <dbReference type="NCBI Taxonomy" id="51953"/>
    <lineage>
        <taxon>Eukaryota</taxon>
        <taxon>Viridiplantae</taxon>
        <taxon>Streptophyta</taxon>
        <taxon>Embryophyta</taxon>
        <taxon>Tracheophyta</taxon>
        <taxon>Spermatophyta</taxon>
        <taxon>Magnoliopsida</taxon>
        <taxon>Liliopsida</taxon>
        <taxon>Arecaceae</taxon>
        <taxon>Arecoideae</taxon>
        <taxon>Cocoseae</taxon>
        <taxon>Elaeidinae</taxon>
        <taxon>Elaeis</taxon>
    </lineage>
</organism>
<dbReference type="InterPro" id="IPR045033">
    <property type="entry name" value="PILS1/3/4/5/7"/>
</dbReference>
<feature type="transmembrane region" description="Helical" evidence="9">
    <location>
        <begin position="70"/>
        <end position="94"/>
    </location>
</feature>
<feature type="transmembrane region" description="Helical" evidence="9">
    <location>
        <begin position="6"/>
        <end position="34"/>
    </location>
</feature>
<evidence type="ECO:0000256" key="7">
    <source>
        <dbReference type="ARBA" id="ARBA00025100"/>
    </source>
</evidence>
<comment type="similarity">
    <text evidence="8">Belongs to the auxin efflux carrier (TC 2.A.69.2) family.</text>
</comment>
<dbReference type="KEGG" id="egu:105052858"/>
<dbReference type="RefSeq" id="XP_010932122.1">
    <property type="nucleotide sequence ID" value="XM_010933820.3"/>
</dbReference>
<feature type="transmembrane region" description="Helical" evidence="9">
    <location>
        <begin position="46"/>
        <end position="64"/>
    </location>
</feature>
<protein>
    <submittedName>
        <fullName evidence="11">Protein PIN-LIKES 3</fullName>
    </submittedName>
</protein>
<evidence type="ECO:0000313" key="10">
    <source>
        <dbReference type="Proteomes" id="UP000504607"/>
    </source>
</evidence>
<comment type="function">
    <text evidence="7">Involved in cellular auxin homeostasis by regulating auxin metabolism. Regulates intracellular auxin accumulation at the endoplasmic reticulum and thus auxin availability for nuclear auxin signaling.</text>
</comment>
<proteinExistence type="inferred from homology"/>
<dbReference type="PANTHER" id="PTHR31651:SF33">
    <property type="entry name" value="PROTEIN PIN-LIKES 1"/>
    <property type="match status" value="1"/>
</dbReference>
<name>A0A6I9RTX4_ELAGV</name>
<dbReference type="InterPro" id="IPR004776">
    <property type="entry name" value="Mem_transp_PIN-like"/>
</dbReference>
<evidence type="ECO:0000256" key="6">
    <source>
        <dbReference type="ARBA" id="ARBA00023294"/>
    </source>
</evidence>
<feature type="transmembrane region" description="Helical" evidence="9">
    <location>
        <begin position="396"/>
        <end position="417"/>
    </location>
</feature>
<feature type="transmembrane region" description="Helical" evidence="9">
    <location>
        <begin position="294"/>
        <end position="314"/>
    </location>
</feature>
<evidence type="ECO:0000313" key="11">
    <source>
        <dbReference type="RefSeq" id="XP_010932122.1"/>
    </source>
</evidence>
<keyword evidence="10" id="KW-1185">Reference proteome</keyword>
<feature type="transmembrane region" description="Helical" evidence="9">
    <location>
        <begin position="147"/>
        <end position="168"/>
    </location>
</feature>
<sequence>MGFLELFITATVPVMNVLLVTAVGSFLATSYVGILSEAARKHLNNVVFFVFNPALVSTNLAQTITMESMVLLWFMPINILLTFIIGSLFGWLVIQITRAPTNLRGLILGCCAAGNLGNMLLIIVPAICKEKGSPFGAPVVCHTYGLAYASLSMAIGAIFLWSYVYNIVRISAKGKMDTNFHPRTMEFPEGSTSLIPGSCTIGAVTTHNCSISDHYADESTLPLSRSDESSAKKVPFSVKARKLLSTLSGVIDLKKLFAPSTIGVIVGFIIGVIPQIRKAMIGEGAPLRVIQESAALLGDGAIPTLTLIMGGNLIKGLRGSSIRLSIIIGVVVVRYIMLPLVGIIVVKGAIRLGLVHSDPLYQFILLVQYALPPAMNIGTITQLFGAGESECSVIFLWAYALASLSLTLWSTFFMWLVS</sequence>
<evidence type="ECO:0000256" key="2">
    <source>
        <dbReference type="ARBA" id="ARBA00022448"/>
    </source>
</evidence>
<dbReference type="Pfam" id="PF03547">
    <property type="entry name" value="Mem_trans"/>
    <property type="match status" value="1"/>
</dbReference>
<feature type="transmembrane region" description="Helical" evidence="9">
    <location>
        <begin position="256"/>
        <end position="274"/>
    </location>
</feature>
<keyword evidence="3 9" id="KW-0812">Transmembrane</keyword>
<feature type="transmembrane region" description="Helical" evidence="9">
    <location>
        <begin position="106"/>
        <end position="127"/>
    </location>
</feature>
<evidence type="ECO:0000256" key="5">
    <source>
        <dbReference type="ARBA" id="ARBA00023136"/>
    </source>
</evidence>
<feature type="transmembrane region" description="Helical" evidence="9">
    <location>
        <begin position="326"/>
        <end position="350"/>
    </location>
</feature>
<evidence type="ECO:0000256" key="4">
    <source>
        <dbReference type="ARBA" id="ARBA00022989"/>
    </source>
</evidence>
<dbReference type="InParanoid" id="A0A6I9RTX4"/>
<keyword evidence="5 9" id="KW-0472">Membrane</keyword>
<evidence type="ECO:0000256" key="8">
    <source>
        <dbReference type="ARBA" id="ARBA00025752"/>
    </source>
</evidence>
<dbReference type="Proteomes" id="UP000504607">
    <property type="component" value="Chromosome 10"/>
</dbReference>
<dbReference type="GO" id="GO:0009734">
    <property type="term" value="P:auxin-activated signaling pathway"/>
    <property type="evidence" value="ECO:0007669"/>
    <property type="project" value="UniProtKB-KW"/>
</dbReference>
<dbReference type="GO" id="GO:0005789">
    <property type="term" value="C:endoplasmic reticulum membrane"/>
    <property type="evidence" value="ECO:0007669"/>
    <property type="project" value="UniProtKB-SubCell"/>
</dbReference>
<reference evidence="11" key="1">
    <citation type="submission" date="2025-08" db="UniProtKB">
        <authorList>
            <consortium name="RefSeq"/>
        </authorList>
    </citation>
    <scope>IDENTIFICATION</scope>
</reference>
<dbReference type="OrthoDB" id="191139at2759"/>
<keyword evidence="2" id="KW-0813">Transport</keyword>
<accession>A0A6I9RTX4</accession>
<dbReference type="AlphaFoldDB" id="A0A6I9RTX4"/>
<keyword evidence="6" id="KW-0927">Auxin signaling pathway</keyword>
<keyword evidence="4 9" id="KW-1133">Transmembrane helix</keyword>
<dbReference type="GO" id="GO:0080162">
    <property type="term" value="P:endoplasmic reticulum to cytosol auxin transport"/>
    <property type="evidence" value="ECO:0007669"/>
    <property type="project" value="InterPro"/>
</dbReference>
<gene>
    <name evidence="11" type="primary">LOC105052858</name>
</gene>
<dbReference type="FunCoup" id="A0A6I9RTX4">
    <property type="interactions" value="140"/>
</dbReference>
<dbReference type="GeneID" id="105052858"/>
<evidence type="ECO:0000256" key="3">
    <source>
        <dbReference type="ARBA" id="ARBA00022692"/>
    </source>
</evidence>
<evidence type="ECO:0000256" key="9">
    <source>
        <dbReference type="SAM" id="Phobius"/>
    </source>
</evidence>
<feature type="transmembrane region" description="Helical" evidence="9">
    <location>
        <begin position="362"/>
        <end position="384"/>
    </location>
</feature>
<comment type="subcellular location">
    <subcellularLocation>
        <location evidence="1">Endoplasmic reticulum membrane</location>
        <topology evidence="1">Multi-pass membrane protein</topology>
    </subcellularLocation>
</comment>
<dbReference type="PANTHER" id="PTHR31651">
    <property type="match status" value="1"/>
</dbReference>